<gene>
    <name evidence="2" type="ORF">SHERM_18062</name>
</gene>
<proteinExistence type="predicted"/>
<feature type="compositionally biased region" description="Basic and acidic residues" evidence="1">
    <location>
        <begin position="69"/>
        <end position="79"/>
    </location>
</feature>
<evidence type="ECO:0000313" key="2">
    <source>
        <dbReference type="EMBL" id="CAA0819806.1"/>
    </source>
</evidence>
<dbReference type="Proteomes" id="UP001153555">
    <property type="component" value="Unassembled WGS sequence"/>
</dbReference>
<sequence>MITRSSGNSPAKFDPEIEASCRRNNANRRLQQRLRSAMEEQGEEREIPKRQAAFLELRRDEPGPSASQGEKKDGVPKLELKPLPEHLKYAYLEENDTFPVIVSSYLSNSELERLLRVLRGHKSAIGWSISDLKGKQGIAGVPVSHLVLTVHRTLLHRIIHERE</sequence>
<name>A0A9N7RAF7_STRHE</name>
<feature type="region of interest" description="Disordered" evidence="1">
    <location>
        <begin position="1"/>
        <end position="79"/>
    </location>
</feature>
<dbReference type="EMBL" id="CACSLK010019758">
    <property type="protein sequence ID" value="CAA0819806.1"/>
    <property type="molecule type" value="Genomic_DNA"/>
</dbReference>
<feature type="compositionally biased region" description="Low complexity" evidence="1">
    <location>
        <begin position="22"/>
        <end position="35"/>
    </location>
</feature>
<evidence type="ECO:0000313" key="3">
    <source>
        <dbReference type="Proteomes" id="UP001153555"/>
    </source>
</evidence>
<evidence type="ECO:0008006" key="4">
    <source>
        <dbReference type="Google" id="ProtNLM"/>
    </source>
</evidence>
<reference evidence="2" key="1">
    <citation type="submission" date="2019-12" db="EMBL/GenBank/DDBJ databases">
        <authorList>
            <person name="Scholes J."/>
        </authorList>
    </citation>
    <scope>NUCLEOTIDE SEQUENCE</scope>
</reference>
<accession>A0A9N7RAF7</accession>
<evidence type="ECO:0000256" key="1">
    <source>
        <dbReference type="SAM" id="MobiDB-lite"/>
    </source>
</evidence>
<dbReference type="OrthoDB" id="1226655at2759"/>
<keyword evidence="3" id="KW-1185">Reference proteome</keyword>
<comment type="caution">
    <text evidence="2">The sequence shown here is derived from an EMBL/GenBank/DDBJ whole genome shotgun (WGS) entry which is preliminary data.</text>
</comment>
<protein>
    <recommendedName>
        <fullName evidence="4">Reverse transcriptase domain-containing protein</fullName>
    </recommendedName>
</protein>
<organism evidence="2 3">
    <name type="scientific">Striga hermonthica</name>
    <name type="common">Purple witchweed</name>
    <name type="synonym">Buchnera hermonthica</name>
    <dbReference type="NCBI Taxonomy" id="68872"/>
    <lineage>
        <taxon>Eukaryota</taxon>
        <taxon>Viridiplantae</taxon>
        <taxon>Streptophyta</taxon>
        <taxon>Embryophyta</taxon>
        <taxon>Tracheophyta</taxon>
        <taxon>Spermatophyta</taxon>
        <taxon>Magnoliopsida</taxon>
        <taxon>eudicotyledons</taxon>
        <taxon>Gunneridae</taxon>
        <taxon>Pentapetalae</taxon>
        <taxon>asterids</taxon>
        <taxon>lamiids</taxon>
        <taxon>Lamiales</taxon>
        <taxon>Orobanchaceae</taxon>
        <taxon>Buchnereae</taxon>
        <taxon>Striga</taxon>
    </lineage>
</organism>
<dbReference type="AlphaFoldDB" id="A0A9N7RAF7"/>